<dbReference type="STRING" id="6185.A0A095A7B0"/>
<dbReference type="GO" id="GO:0032259">
    <property type="term" value="P:methylation"/>
    <property type="evidence" value="ECO:0007669"/>
    <property type="project" value="UniProtKB-KW"/>
</dbReference>
<dbReference type="GO" id="GO:0052735">
    <property type="term" value="F:tRNA (cytidine-3-)-methyltransferase activity"/>
    <property type="evidence" value="ECO:0007669"/>
    <property type="project" value="TreeGrafter"/>
</dbReference>
<evidence type="ECO:0000256" key="1">
    <source>
        <dbReference type="ARBA" id="ARBA00022603"/>
    </source>
</evidence>
<dbReference type="PANTHER" id="PTHR22809">
    <property type="entry name" value="METHYLTRANSFERASE-RELATED"/>
    <property type="match status" value="1"/>
</dbReference>
<organism evidence="3">
    <name type="scientific">Schistosoma haematobium</name>
    <name type="common">Blood fluke</name>
    <dbReference type="NCBI Taxonomy" id="6185"/>
    <lineage>
        <taxon>Eukaryota</taxon>
        <taxon>Metazoa</taxon>
        <taxon>Spiralia</taxon>
        <taxon>Lophotrochozoa</taxon>
        <taxon>Platyhelminthes</taxon>
        <taxon>Trematoda</taxon>
        <taxon>Digenea</taxon>
        <taxon>Strigeidida</taxon>
        <taxon>Schistosomatoidea</taxon>
        <taxon>Schistosomatidae</taxon>
        <taxon>Schistosoma</taxon>
    </lineage>
</organism>
<proteinExistence type="predicted"/>
<evidence type="ECO:0000313" key="3">
    <source>
        <dbReference type="EMBL" id="KGB41599.1"/>
    </source>
</evidence>
<keyword evidence="2 3" id="KW-0808">Transferase</keyword>
<dbReference type="InterPro" id="IPR026113">
    <property type="entry name" value="METTL2/6/8-like"/>
</dbReference>
<name>A0A095A7B0_SCHHA</name>
<sequence>MGQEFTFSLKVSLGNPNRLCFDFHADELHKLFTDVGLEKIQNKVDRRLIVNRKKKLKMYRIWIQCKYNKFRYAADLVVTESSCKGVLKPQFKLKYLMKQITYKAVSTIDYHVNASDVSSLPFVLDLFAKCSRSVRIRRLFTIV</sequence>
<evidence type="ECO:0000256" key="2">
    <source>
        <dbReference type="ARBA" id="ARBA00022679"/>
    </source>
</evidence>
<accession>A0A095A7B0</accession>
<dbReference type="PANTHER" id="PTHR22809:SF11">
    <property type="entry name" value="TRNA N(3)-METHYLCYTIDINE METHYLTRANSFERASE METTL2"/>
    <property type="match status" value="1"/>
</dbReference>
<keyword evidence="1 3" id="KW-0489">Methyltransferase</keyword>
<protein>
    <submittedName>
        <fullName evidence="3">Methyltransferase-like protein 2-A</fullName>
    </submittedName>
</protein>
<gene>
    <name evidence="3" type="ORF">MS3_10135</name>
</gene>
<dbReference type="EMBL" id="KL251986">
    <property type="protein sequence ID" value="KGB41599.1"/>
    <property type="molecule type" value="Genomic_DNA"/>
</dbReference>
<reference evidence="3" key="1">
    <citation type="journal article" date="2012" name="Nat. Genet.">
        <title>Whole-genome sequence of Schistosoma haematobium.</title>
        <authorList>
            <person name="Young N.D."/>
            <person name="Jex A.R."/>
            <person name="Li B."/>
            <person name="Liu S."/>
            <person name="Yang L."/>
            <person name="Xiong Z."/>
            <person name="Li Y."/>
            <person name="Cantacessi C."/>
            <person name="Hall R.S."/>
            <person name="Xu X."/>
            <person name="Chen F."/>
            <person name="Wu X."/>
            <person name="Zerlotini A."/>
            <person name="Oliveira G."/>
            <person name="Hofmann A."/>
            <person name="Zhang G."/>
            <person name="Fang X."/>
            <person name="Kang Y."/>
            <person name="Campbell B.E."/>
            <person name="Loukas A."/>
            <person name="Ranganathan S."/>
            <person name="Rollinson D."/>
            <person name="Rinaldi G."/>
            <person name="Brindley P.J."/>
            <person name="Yang H."/>
            <person name="Wang J."/>
            <person name="Wang J."/>
            <person name="Gasser R.B."/>
        </authorList>
    </citation>
    <scope>NUCLEOTIDE SEQUENCE [LARGE SCALE GENOMIC DNA]</scope>
</reference>
<dbReference type="AlphaFoldDB" id="A0A095A7B0"/>